<gene>
    <name evidence="2" type="ORF">E0L32_003342</name>
</gene>
<comment type="caution">
    <text evidence="2">The sequence shown here is derived from an EMBL/GenBank/DDBJ whole genome shotgun (WGS) entry which is preliminary data.</text>
</comment>
<organism evidence="2 3">
    <name type="scientific">Thyridium curvatum</name>
    <dbReference type="NCBI Taxonomy" id="1093900"/>
    <lineage>
        <taxon>Eukaryota</taxon>
        <taxon>Fungi</taxon>
        <taxon>Dikarya</taxon>
        <taxon>Ascomycota</taxon>
        <taxon>Pezizomycotina</taxon>
        <taxon>Sordariomycetes</taxon>
        <taxon>Sordariomycetidae</taxon>
        <taxon>Thyridiales</taxon>
        <taxon>Thyridiaceae</taxon>
        <taxon>Thyridium</taxon>
    </lineage>
</organism>
<reference evidence="2 3" key="1">
    <citation type="submission" date="2019-06" db="EMBL/GenBank/DDBJ databases">
        <title>Draft genome sequence of the filamentous fungus Phialemoniopsis curvata isolated from diesel fuel.</title>
        <authorList>
            <person name="Varaljay V.A."/>
            <person name="Lyon W.J."/>
            <person name="Crouch A.L."/>
            <person name="Drake C.E."/>
            <person name="Hollomon J.M."/>
            <person name="Nadeau L.J."/>
            <person name="Nunn H.S."/>
            <person name="Stevenson B.S."/>
            <person name="Bojanowski C.L."/>
            <person name="Crookes-Goodson W.J."/>
        </authorList>
    </citation>
    <scope>NUCLEOTIDE SEQUENCE [LARGE SCALE GENOMIC DNA]</scope>
    <source>
        <strain evidence="2 3">D216</strain>
    </source>
</reference>
<proteinExistence type="predicted"/>
<dbReference type="AlphaFoldDB" id="A0A507BEN7"/>
<feature type="signal peptide" evidence="1">
    <location>
        <begin position="1"/>
        <end position="25"/>
    </location>
</feature>
<protein>
    <submittedName>
        <fullName evidence="2">Uncharacterized protein</fullName>
    </submittedName>
</protein>
<evidence type="ECO:0000256" key="1">
    <source>
        <dbReference type="SAM" id="SignalP"/>
    </source>
</evidence>
<dbReference type="GeneID" id="41970789"/>
<keyword evidence="1" id="KW-0732">Signal</keyword>
<keyword evidence="3" id="KW-1185">Reference proteome</keyword>
<feature type="chain" id="PRO_5021320387" evidence="1">
    <location>
        <begin position="26"/>
        <end position="140"/>
    </location>
</feature>
<dbReference type="RefSeq" id="XP_030998935.1">
    <property type="nucleotide sequence ID" value="XM_031137632.1"/>
</dbReference>
<dbReference type="InParanoid" id="A0A507BEN7"/>
<evidence type="ECO:0000313" key="3">
    <source>
        <dbReference type="Proteomes" id="UP000319257"/>
    </source>
</evidence>
<name>A0A507BEN7_9PEZI</name>
<sequence length="140" mass="14813">MRLQTPRLLPLLLLLLLLLAAGAGAYNSCIYTSGRRHRNWALTVADGVSPCPLSTSDRDCGLTFQARIKAECGRHITDWKCKCLGLPDKKKEGGATAAAALPTAPGAVSFAFRSPPICGPAEVQRAFADSVTDNSTIACI</sequence>
<evidence type="ECO:0000313" key="2">
    <source>
        <dbReference type="EMBL" id="TPX17224.1"/>
    </source>
</evidence>
<dbReference type="Proteomes" id="UP000319257">
    <property type="component" value="Unassembled WGS sequence"/>
</dbReference>
<dbReference type="EMBL" id="SKBQ01000014">
    <property type="protein sequence ID" value="TPX17224.1"/>
    <property type="molecule type" value="Genomic_DNA"/>
</dbReference>
<accession>A0A507BEN7</accession>